<sequence length="1390" mass="158389">MLGTSIRCVVASLLAPWISGPQNQKYQFHIGKQSWLSAREKCLAQNADLVSIESIEEMQWLLSHYKPQFNHLRERQVQIGLLLDTIEGEAGSNSDSGLTSREWRWVNGKPLNLEITRWTMGEPFDHAKGKERCALLNINERRLDDVDCDLGSGAGFNYRFVCQRSHEKHIEHESLNNPLWKKLEDILTFFGISDREEDKKNCSLPIGAKEEGYWERAFNKGEGNSETQHKEKTTIEKTDSITEKSELETPKGIEKISKTNKEDQNSVLEDKTIIEKKVITNKNEETTNKLSSPPEQKLVKDVEKVVEEKKVSKVGGVTQHATSKIIGGEDEQPPNELENTRPTGGAVVLRRVESHASASSSVDKKKNNQEKLKEGNEEAKSTKLEEEQSKILKVAGTEEANLREKEASDSSDSNRGQSGLSVREKSQIINLNSRENIQSSLNPKKPLIISNDPSDLKEDRNTISNKNTSDNEKENKNTHLSKSVQITEKKLGEDEISEIKQYTLENKYIVNTPKVDKKNDEKIKEDKLNAEKISEEKISEKEEKKEDKIRNGNKDDKKGENEEITIVDERKSKKEDKEIEKIEENNKEDREVKRDEGRKEENEKKSDELKKNEVNRDEEIKEEKKEKHDEKEEKEDRKNLLPKSNNIRDESNKLDLENIKEEKLEANLIKNKINNEIRDVKKNEEVLALAQNKVEEKIREEQSLELKDKDKKDDNKSGKKSENAEAIQEKTVEIKEAKQDSIQESMKANNEAKDGLNNETTHDVKNEATNSKNNEVDRENKKEAKLKENKEAKDEAKHEAKLEVKHKTKIEAIEANENESVNDAKSEAQSETKSESRHEANKEISSNKGTNNEAKSKENNEAETKISEDKIVKTNKPTKHPDPLSVVAETLERSLSSKEETIEKKKDEAENLIKEKRQKPDGVRDRIQHLEKIITEVQHMMGIGEKGGEGELIEKTNKVLEEDEEEKKYEIKKEEGRKNLKEVKKEKEEKIRVEEKEESKEGSGSSEKLTEATPIAEVEELSSPEVEPKSHSPSVSSSDESEESEYSPKHIKTKNIKDNKAQREQPVKVNNEATRKSGTVNKSHSIISDSLDEQRKSMAAMEFDFEEAALQAKAHPGINSGDLVKNIILIGKDEEFDGCREGKECKDKKAKSKQNRRYAPRNEEKWEIINKMTDDINAKKGSRIEKYGRKSIGNKKRTEGDLGEEKEVEDLNLIKNNHDQGLLNSIHSETIEATPTGHILDQLIIFHPNDGKRSRESQIISQMLLPDGGFHGKVTGDGKIEHRPADDDWVLPEVETQTMSTDRINSSSNSSHSSTPLSIFPAPDFSIIKSGDQVPPQKIIQRLEEERKRIDAVYEKLNKGDNIYDLIKRIKASDARRQPLTVLQSKMTPN</sequence>
<evidence type="ECO:0000313" key="4">
    <source>
        <dbReference type="WBParaSite" id="Minc3s00609g15067"/>
    </source>
</evidence>
<dbReference type="WBParaSite" id="Minc3s00609g15067">
    <property type="protein sequence ID" value="Minc3s00609g15067"/>
    <property type="gene ID" value="Minc3s00609g15067"/>
</dbReference>
<dbReference type="PROSITE" id="PS50041">
    <property type="entry name" value="C_TYPE_LECTIN_2"/>
    <property type="match status" value="1"/>
</dbReference>
<dbReference type="Pfam" id="PF00059">
    <property type="entry name" value="Lectin_C"/>
    <property type="match status" value="1"/>
</dbReference>
<dbReference type="Proteomes" id="UP000887563">
    <property type="component" value="Unplaced"/>
</dbReference>
<evidence type="ECO:0000313" key="3">
    <source>
        <dbReference type="Proteomes" id="UP000887563"/>
    </source>
</evidence>
<feature type="compositionally biased region" description="Low complexity" evidence="1">
    <location>
        <begin position="1023"/>
        <end position="1038"/>
    </location>
</feature>
<feature type="compositionally biased region" description="Polar residues" evidence="1">
    <location>
        <begin position="410"/>
        <end position="420"/>
    </location>
</feature>
<feature type="compositionally biased region" description="Basic and acidic residues" evidence="1">
    <location>
        <begin position="278"/>
        <end position="287"/>
    </location>
</feature>
<feature type="region of interest" description="Disordered" evidence="1">
    <location>
        <begin position="691"/>
        <end position="925"/>
    </location>
</feature>
<feature type="domain" description="C-type lectin" evidence="2">
    <location>
        <begin position="21"/>
        <end position="149"/>
    </location>
</feature>
<feature type="compositionally biased region" description="Basic and acidic residues" evidence="1">
    <location>
        <begin position="693"/>
        <end position="741"/>
    </location>
</feature>
<feature type="compositionally biased region" description="Basic and acidic residues" evidence="1">
    <location>
        <begin position="297"/>
        <end position="311"/>
    </location>
</feature>
<feature type="compositionally biased region" description="Polar residues" evidence="1">
    <location>
        <begin position="427"/>
        <end position="442"/>
    </location>
</feature>
<feature type="compositionally biased region" description="Basic and acidic residues" evidence="1">
    <location>
        <begin position="1055"/>
        <end position="1066"/>
    </location>
</feature>
<name>A0A914LLB9_MELIC</name>
<dbReference type="SMART" id="SM00034">
    <property type="entry name" value="CLECT"/>
    <property type="match status" value="1"/>
</dbReference>
<feature type="compositionally biased region" description="Basic and acidic residues" evidence="1">
    <location>
        <begin position="890"/>
        <end position="925"/>
    </location>
</feature>
<dbReference type="InterPro" id="IPR001304">
    <property type="entry name" value="C-type_lectin-like"/>
</dbReference>
<organism evidence="3 4">
    <name type="scientific">Meloidogyne incognita</name>
    <name type="common">Southern root-knot nematode worm</name>
    <name type="synonym">Oxyuris incognita</name>
    <dbReference type="NCBI Taxonomy" id="6306"/>
    <lineage>
        <taxon>Eukaryota</taxon>
        <taxon>Metazoa</taxon>
        <taxon>Ecdysozoa</taxon>
        <taxon>Nematoda</taxon>
        <taxon>Chromadorea</taxon>
        <taxon>Rhabditida</taxon>
        <taxon>Tylenchina</taxon>
        <taxon>Tylenchomorpha</taxon>
        <taxon>Tylenchoidea</taxon>
        <taxon>Meloidogynidae</taxon>
        <taxon>Meloidogyninae</taxon>
        <taxon>Meloidogyne</taxon>
        <taxon>Meloidogyne incognita group</taxon>
    </lineage>
</organism>
<evidence type="ECO:0000256" key="1">
    <source>
        <dbReference type="SAM" id="MobiDB-lite"/>
    </source>
</evidence>
<dbReference type="Gene3D" id="3.10.100.10">
    <property type="entry name" value="Mannose-Binding Protein A, subunit A"/>
    <property type="match status" value="1"/>
</dbReference>
<feature type="compositionally biased region" description="Basic and acidic residues" evidence="1">
    <location>
        <begin position="514"/>
        <end position="639"/>
    </location>
</feature>
<dbReference type="InterPro" id="IPR050828">
    <property type="entry name" value="C-type_lectin/matrix_domain"/>
</dbReference>
<dbReference type="InterPro" id="IPR016187">
    <property type="entry name" value="CTDL_fold"/>
</dbReference>
<feature type="compositionally biased region" description="Basic and acidic residues" evidence="1">
    <location>
        <begin position="646"/>
        <end position="659"/>
    </location>
</feature>
<dbReference type="PANTHER" id="PTHR45710">
    <property type="entry name" value="C-TYPE LECTIN DOMAIN-CONTAINING PROTEIN 180"/>
    <property type="match status" value="1"/>
</dbReference>
<feature type="compositionally biased region" description="Basic and acidic residues" evidence="1">
    <location>
        <begin position="946"/>
        <end position="1001"/>
    </location>
</feature>
<accession>A0A914LLB9</accession>
<dbReference type="InterPro" id="IPR016186">
    <property type="entry name" value="C-type_lectin-like/link_sf"/>
</dbReference>
<feature type="region of interest" description="Disordered" evidence="1">
    <location>
        <begin position="278"/>
        <end position="659"/>
    </location>
</feature>
<reference evidence="4" key="1">
    <citation type="submission" date="2022-11" db="UniProtKB">
        <authorList>
            <consortium name="WormBaseParasite"/>
        </authorList>
    </citation>
    <scope>IDENTIFICATION</scope>
</reference>
<evidence type="ECO:0000259" key="2">
    <source>
        <dbReference type="PROSITE" id="PS50041"/>
    </source>
</evidence>
<proteinExistence type="predicted"/>
<feature type="compositionally biased region" description="Basic and acidic residues" evidence="1">
    <location>
        <begin position="822"/>
        <end position="842"/>
    </location>
</feature>
<feature type="compositionally biased region" description="Polar residues" evidence="1">
    <location>
        <begin position="1076"/>
        <end position="1088"/>
    </location>
</feature>
<dbReference type="SUPFAM" id="SSF56436">
    <property type="entry name" value="C-type lectin-like"/>
    <property type="match status" value="1"/>
</dbReference>
<protein>
    <submittedName>
        <fullName evidence="4">C-type lectin domain-containing protein</fullName>
    </submittedName>
</protein>
<feature type="compositionally biased region" description="Basic and acidic residues" evidence="1">
    <location>
        <begin position="750"/>
        <end position="766"/>
    </location>
</feature>
<feature type="region of interest" description="Disordered" evidence="1">
    <location>
        <begin position="941"/>
        <end position="1089"/>
    </location>
</feature>
<feature type="compositionally biased region" description="Basic and acidic residues" evidence="1">
    <location>
        <begin position="362"/>
        <end position="390"/>
    </location>
</feature>
<keyword evidence="3" id="KW-1185">Reference proteome</keyword>
<feature type="compositionally biased region" description="Basic and acidic residues" evidence="1">
    <location>
        <begin position="774"/>
        <end position="812"/>
    </location>
</feature>
<dbReference type="CDD" id="cd00037">
    <property type="entry name" value="CLECT"/>
    <property type="match status" value="1"/>
</dbReference>
<dbReference type="PANTHER" id="PTHR45710:SF38">
    <property type="entry name" value="C-TYPE LECTIN DOMAIN-CONTAINING PROTEIN 180"/>
    <property type="match status" value="1"/>
</dbReference>
<feature type="compositionally biased region" description="Basic and acidic residues" evidence="1">
    <location>
        <begin position="854"/>
        <end position="872"/>
    </location>
</feature>